<name>A0A026X2N2_OOCBI</name>
<evidence type="ECO:0000313" key="2">
    <source>
        <dbReference type="Proteomes" id="UP000053097"/>
    </source>
</evidence>
<protein>
    <submittedName>
        <fullName evidence="1">Uncharacterized protein</fullName>
    </submittedName>
</protein>
<evidence type="ECO:0000313" key="1">
    <source>
        <dbReference type="EMBL" id="EZA62271.1"/>
    </source>
</evidence>
<reference evidence="1 2" key="1">
    <citation type="journal article" date="2014" name="Curr. Biol.">
        <title>The genome of the clonal raider ant Cerapachys biroi.</title>
        <authorList>
            <person name="Oxley P.R."/>
            <person name="Ji L."/>
            <person name="Fetter-Pruneda I."/>
            <person name="McKenzie S.K."/>
            <person name="Li C."/>
            <person name="Hu H."/>
            <person name="Zhang G."/>
            <person name="Kronauer D.J."/>
        </authorList>
    </citation>
    <scope>NUCLEOTIDE SEQUENCE [LARGE SCALE GENOMIC DNA]</scope>
</reference>
<keyword evidence="2" id="KW-1185">Reference proteome</keyword>
<sequence length="53" mass="5947">MNRGWPVRHFTTQITLMPAGYVDARIICDHQPLASARKKCSLHTSSCTSRDST</sequence>
<gene>
    <name evidence="1" type="ORF">X777_00639</name>
</gene>
<dbReference type="EMBL" id="KK107024">
    <property type="protein sequence ID" value="EZA62271.1"/>
    <property type="molecule type" value="Genomic_DNA"/>
</dbReference>
<proteinExistence type="predicted"/>
<dbReference type="AlphaFoldDB" id="A0A026X2N2"/>
<accession>A0A026X2N2</accession>
<dbReference type="Proteomes" id="UP000053097">
    <property type="component" value="Unassembled WGS sequence"/>
</dbReference>
<organism evidence="1 2">
    <name type="scientific">Ooceraea biroi</name>
    <name type="common">Clonal raider ant</name>
    <name type="synonym">Cerapachys biroi</name>
    <dbReference type="NCBI Taxonomy" id="2015173"/>
    <lineage>
        <taxon>Eukaryota</taxon>
        <taxon>Metazoa</taxon>
        <taxon>Ecdysozoa</taxon>
        <taxon>Arthropoda</taxon>
        <taxon>Hexapoda</taxon>
        <taxon>Insecta</taxon>
        <taxon>Pterygota</taxon>
        <taxon>Neoptera</taxon>
        <taxon>Endopterygota</taxon>
        <taxon>Hymenoptera</taxon>
        <taxon>Apocrita</taxon>
        <taxon>Aculeata</taxon>
        <taxon>Formicoidea</taxon>
        <taxon>Formicidae</taxon>
        <taxon>Dorylinae</taxon>
        <taxon>Ooceraea</taxon>
    </lineage>
</organism>